<evidence type="ECO:0000256" key="3">
    <source>
        <dbReference type="ARBA" id="ARBA00022475"/>
    </source>
</evidence>
<keyword evidence="8" id="KW-0012">Acyltransferase</keyword>
<comment type="similarity">
    <text evidence="2">Belongs to the carbon-nitrogen hydrolase superfamily. NIT1/NIT2 family.</text>
</comment>
<protein>
    <submittedName>
        <fullName evidence="11">Nitrilase</fullName>
    </submittedName>
</protein>
<evidence type="ECO:0000256" key="4">
    <source>
        <dbReference type="ARBA" id="ARBA00022679"/>
    </source>
</evidence>
<dbReference type="PROSITE" id="PS50263">
    <property type="entry name" value="CN_HYDROLASE"/>
    <property type="match status" value="1"/>
</dbReference>
<feature type="transmembrane region" description="Helical" evidence="9">
    <location>
        <begin position="59"/>
        <end position="76"/>
    </location>
</feature>
<reference evidence="11 12" key="1">
    <citation type="submission" date="2018-04" db="EMBL/GenBank/DDBJ databases">
        <title>Novel actinobacteria from marine sediment.</title>
        <authorList>
            <person name="Ng Z.Y."/>
            <person name="Tan G.Y.A."/>
        </authorList>
    </citation>
    <scope>NUCLEOTIDE SEQUENCE [LARGE SCALE GENOMIC DNA]</scope>
    <source>
        <strain evidence="11 12">TPS81</strain>
    </source>
</reference>
<evidence type="ECO:0000256" key="5">
    <source>
        <dbReference type="ARBA" id="ARBA00022692"/>
    </source>
</evidence>
<dbReference type="GO" id="GO:0042158">
    <property type="term" value="P:lipoprotein biosynthetic process"/>
    <property type="evidence" value="ECO:0007669"/>
    <property type="project" value="InterPro"/>
</dbReference>
<feature type="transmembrane region" description="Helical" evidence="9">
    <location>
        <begin position="195"/>
        <end position="216"/>
    </location>
</feature>
<dbReference type="SUPFAM" id="SSF56317">
    <property type="entry name" value="Carbon-nitrogen hydrolase"/>
    <property type="match status" value="1"/>
</dbReference>
<proteinExistence type="inferred from homology"/>
<dbReference type="Proteomes" id="UP000253318">
    <property type="component" value="Unassembled WGS sequence"/>
</dbReference>
<keyword evidence="5 9" id="KW-0812">Transmembrane</keyword>
<evidence type="ECO:0000256" key="8">
    <source>
        <dbReference type="ARBA" id="ARBA00023315"/>
    </source>
</evidence>
<feature type="domain" description="CN hydrolase" evidence="10">
    <location>
        <begin position="250"/>
        <end position="471"/>
    </location>
</feature>
<evidence type="ECO:0000313" key="11">
    <source>
        <dbReference type="EMBL" id="RCV61160.1"/>
    </source>
</evidence>
<feature type="transmembrane region" description="Helical" evidence="9">
    <location>
        <begin position="83"/>
        <end position="102"/>
    </location>
</feature>
<dbReference type="GO" id="GO:0005886">
    <property type="term" value="C:plasma membrane"/>
    <property type="evidence" value="ECO:0007669"/>
    <property type="project" value="UniProtKB-SubCell"/>
</dbReference>
<feature type="transmembrane region" description="Helical" evidence="9">
    <location>
        <begin position="164"/>
        <end position="183"/>
    </location>
</feature>
<dbReference type="EMBL" id="QEIN01000024">
    <property type="protein sequence ID" value="RCV61160.1"/>
    <property type="molecule type" value="Genomic_DNA"/>
</dbReference>
<dbReference type="InterPro" id="IPR001110">
    <property type="entry name" value="UPF0012_CS"/>
</dbReference>
<dbReference type="InterPro" id="IPR036526">
    <property type="entry name" value="C-N_Hydrolase_sf"/>
</dbReference>
<keyword evidence="6 9" id="KW-1133">Transmembrane helix</keyword>
<comment type="subcellular location">
    <subcellularLocation>
        <location evidence="1">Cell membrane</location>
        <topology evidence="1">Multi-pass membrane protein</topology>
    </subcellularLocation>
</comment>
<dbReference type="Pfam" id="PF00795">
    <property type="entry name" value="CN_hydrolase"/>
    <property type="match status" value="1"/>
</dbReference>
<evidence type="ECO:0000259" key="10">
    <source>
        <dbReference type="PROSITE" id="PS50263"/>
    </source>
</evidence>
<dbReference type="InterPro" id="IPR003010">
    <property type="entry name" value="C-N_Hydrolase"/>
</dbReference>
<evidence type="ECO:0000256" key="1">
    <source>
        <dbReference type="ARBA" id="ARBA00004651"/>
    </source>
</evidence>
<keyword evidence="7 9" id="KW-0472">Membrane</keyword>
<keyword evidence="12" id="KW-1185">Reference proteome</keyword>
<accession>A0A368T9E1</accession>
<comment type="caution">
    <text evidence="11">The sequence shown here is derived from an EMBL/GenBank/DDBJ whole genome shotgun (WGS) entry which is preliminary data.</text>
</comment>
<sequence length="509" mass="53925">MASSPDTAPTGRRRRHLWLLVGAVLSLFATHSGSDIALAAWLYPVFLIHFARTGRPGGAMVWLWAVSTAGVLFWLWRAELSSPPLLLIAVVLGAVQVVPFLVDRLAAPRLAARSVLLSTLVFPAAKVAAEFAQTSLSPVGGIYGVLGSTQHDALPLVQVSAVTGVYGVSFLVAWAAAVAAHALGAGRDWRTGLRAAVACTAVLGCVVLAGGARLALAPTPTESVRAAGVTLSEASYDANMSPAFAKYDSLEAIVSADPDQVRRDFAPINDELIDRTVREARAGADLVVWNESAAFTLEAHRDELLDRVREVAREYGIQVEVGMSVYTERPPYLRNQAVLVTSDGSTAWTYDKAHPIPVLEPYDAGSGETPLHDTAFGRLATAICYDLNFPATMRQAAAGGADIVLLPANEWAAIKKLHAEKAMFRAVEGGFTLVRPVGRGISTTVDPYGRTLAAADYFTSGGGSMVVDVPVEGVRTVYSRVGDLFAWACVAATLAGALLAWRRVPGARP</sequence>
<evidence type="ECO:0000256" key="2">
    <source>
        <dbReference type="ARBA" id="ARBA00010613"/>
    </source>
</evidence>
<evidence type="ECO:0000256" key="9">
    <source>
        <dbReference type="SAM" id="Phobius"/>
    </source>
</evidence>
<keyword evidence="3" id="KW-1003">Cell membrane</keyword>
<evidence type="ECO:0000313" key="12">
    <source>
        <dbReference type="Proteomes" id="UP000253318"/>
    </source>
</evidence>
<organism evidence="11 12">
    <name type="scientific">Marinitenerispora sediminis</name>
    <dbReference type="NCBI Taxonomy" id="1931232"/>
    <lineage>
        <taxon>Bacteria</taxon>
        <taxon>Bacillati</taxon>
        <taxon>Actinomycetota</taxon>
        <taxon>Actinomycetes</taxon>
        <taxon>Streptosporangiales</taxon>
        <taxon>Nocardiopsidaceae</taxon>
        <taxon>Marinitenerispora</taxon>
    </lineage>
</organism>
<keyword evidence="4" id="KW-0808">Transferase</keyword>
<evidence type="ECO:0000256" key="7">
    <source>
        <dbReference type="ARBA" id="ARBA00023136"/>
    </source>
</evidence>
<dbReference type="AlphaFoldDB" id="A0A368T9E1"/>
<dbReference type="PANTHER" id="PTHR38686">
    <property type="entry name" value="APOLIPOPROTEIN N-ACYLTRANSFERASE"/>
    <property type="match status" value="1"/>
</dbReference>
<dbReference type="PROSITE" id="PS01227">
    <property type="entry name" value="UPF0012"/>
    <property type="match status" value="1"/>
</dbReference>
<dbReference type="OrthoDB" id="9811121at2"/>
<dbReference type="PANTHER" id="PTHR38686:SF1">
    <property type="entry name" value="APOLIPOPROTEIN N-ACYLTRANSFERASE"/>
    <property type="match status" value="1"/>
</dbReference>
<dbReference type="GO" id="GO:0016410">
    <property type="term" value="F:N-acyltransferase activity"/>
    <property type="evidence" value="ECO:0007669"/>
    <property type="project" value="InterPro"/>
</dbReference>
<dbReference type="InterPro" id="IPR004563">
    <property type="entry name" value="Apolipo_AcylTrfase"/>
</dbReference>
<dbReference type="Pfam" id="PF20154">
    <property type="entry name" value="LNT_N"/>
    <property type="match status" value="1"/>
</dbReference>
<evidence type="ECO:0000256" key="6">
    <source>
        <dbReference type="ARBA" id="ARBA00022989"/>
    </source>
</evidence>
<dbReference type="Gene3D" id="3.60.110.10">
    <property type="entry name" value="Carbon-nitrogen hydrolase"/>
    <property type="match status" value="1"/>
</dbReference>
<name>A0A368T9E1_9ACTN</name>
<dbReference type="InterPro" id="IPR045378">
    <property type="entry name" value="LNT_N"/>
</dbReference>
<gene>
    <name evidence="11" type="ORF">DEF24_04830</name>
</gene>